<dbReference type="InterPro" id="IPR027417">
    <property type="entry name" value="P-loop_NTPase"/>
</dbReference>
<dbReference type="PANTHER" id="PTHR47964">
    <property type="entry name" value="ATP-DEPENDENT DNA HELICASE HOMOLOG RECG, CHLOROPLASTIC"/>
    <property type="match status" value="1"/>
</dbReference>
<dbReference type="Pfam" id="PF00271">
    <property type="entry name" value="Helicase_C"/>
    <property type="match status" value="1"/>
</dbReference>
<keyword evidence="4 15" id="KW-0227">DNA damage</keyword>
<dbReference type="RefSeq" id="WP_145083420.1">
    <property type="nucleotide sequence ID" value="NZ_VLKH01000005.1"/>
</dbReference>
<dbReference type="GO" id="GO:0006310">
    <property type="term" value="P:DNA recombination"/>
    <property type="evidence" value="ECO:0007669"/>
    <property type="project" value="UniProtKB-UniRule"/>
</dbReference>
<reference evidence="18 19" key="1">
    <citation type="submission" date="2019-07" db="EMBL/GenBank/DDBJ databases">
        <title>Genomic Encyclopedia of Type Strains, Phase I: the one thousand microbial genomes (KMG-I) project.</title>
        <authorList>
            <person name="Kyrpides N."/>
        </authorList>
    </citation>
    <scope>NUCLEOTIDE SEQUENCE [LARGE SCALE GENOMIC DNA]</scope>
    <source>
        <strain evidence="18 19">DSM 13558</strain>
    </source>
</reference>
<dbReference type="InterPro" id="IPR014001">
    <property type="entry name" value="Helicase_ATP-bd"/>
</dbReference>
<dbReference type="Pfam" id="PF19833">
    <property type="entry name" value="RecG_dom3_C"/>
    <property type="match status" value="1"/>
</dbReference>
<dbReference type="InterPro" id="IPR045562">
    <property type="entry name" value="RecG_dom3_C"/>
</dbReference>
<comment type="function">
    <text evidence="15">Plays a critical role in recombination and DNA repair. Helps process Holliday junction intermediates to mature products by catalyzing branch migration. Has replication fork regression activity, unwinds stalled or blocked replication forks to make a HJ that can be resolved. Has a DNA unwinding activity characteristic of a DNA helicase with 3'-5' polarity.</text>
</comment>
<evidence type="ECO:0000256" key="12">
    <source>
        <dbReference type="ARBA" id="ARBA00034617"/>
    </source>
</evidence>
<dbReference type="OrthoDB" id="9804325at2"/>
<accession>A0A562J9N2</accession>
<dbReference type="InterPro" id="IPR011545">
    <property type="entry name" value="DEAD/DEAH_box_helicase_dom"/>
</dbReference>
<evidence type="ECO:0000256" key="5">
    <source>
        <dbReference type="ARBA" id="ARBA00022801"/>
    </source>
</evidence>
<dbReference type="EMBL" id="VLKH01000005">
    <property type="protein sequence ID" value="TWH79932.1"/>
    <property type="molecule type" value="Genomic_DNA"/>
</dbReference>
<comment type="catalytic activity">
    <reaction evidence="12 15">
        <text>Couples ATP hydrolysis with the unwinding of duplex DNA by translocating in the 3'-5' direction.</text>
        <dbReference type="EC" id="5.6.2.4"/>
    </reaction>
</comment>
<dbReference type="NCBIfam" id="NF008165">
    <property type="entry name" value="PRK10917.1-3"/>
    <property type="match status" value="1"/>
</dbReference>
<dbReference type="GO" id="GO:0006281">
    <property type="term" value="P:DNA repair"/>
    <property type="evidence" value="ECO:0007669"/>
    <property type="project" value="UniProtKB-UniRule"/>
</dbReference>
<evidence type="ECO:0000256" key="13">
    <source>
        <dbReference type="ARBA" id="ARBA00034808"/>
    </source>
</evidence>
<dbReference type="InterPro" id="IPR001650">
    <property type="entry name" value="Helicase_C-like"/>
</dbReference>
<dbReference type="InterPro" id="IPR004609">
    <property type="entry name" value="ATP-dep_DNA_helicase_RecG"/>
</dbReference>
<protein>
    <recommendedName>
        <fullName evidence="2 15">ATP-dependent DNA helicase RecG</fullName>
        <ecNumber evidence="13 15">5.6.2.4</ecNumber>
    </recommendedName>
</protein>
<feature type="domain" description="Helicase ATP-binding" evidence="16">
    <location>
        <begin position="271"/>
        <end position="434"/>
    </location>
</feature>
<sequence length="684" mass="77612">MLDVDIQFLKGVGLARAEKLHRLGIYTIKDLLDYFPLKYEDRRSVKNIIDVEDGKKCLLKVQLFEQPKNTRVRKNMNIIKAVVKDDTGFAALTFFNQDFLMDRLVLDKWYYVFGVIKQSFGKLELISPEIEFCEKDWKAGKITPVYGLTYGLTNNELTKLTRLALELYYDKIEDVVPDEIREQHNLIHRKSAIKNLHFPENGRKYNQAKRSMAFEKLLIMQLGLLSIKSSLRSSFSGNVINNTEISDKLMEKIPYELTAAQKKVIDEIKEDLKKQKPMNRLVQGDVGSGKTVVAIYAILSAVGSGYQSSMMAPTEILALQHYDTIMEYLKMADLNINVAFLSGSTKAKEKKKILEDLKNGEIQIIVGTHALIEKGVEFKNIGLVVTDEQHRFGVRQRAMISNKGNNPDILVMTATPIPRTLALMIYGDLDISIIDEMPPGRQKVITTVLKQSDKQKAYDFIRAQVAEGRQSYIVAPLVEESETMELDSAVEIFNTLKDSHFSDLKLGLLHGKMNSKDKEKIINEFYEGKINVLVSTTVIEVGVNVPNAVVMLVLNAERFGLAQLHQLRGRVGRGKYQSYCILVNENKSKKSADRMNILKKTDNGFLVAEEDLKIRGPGDFFGTRQHGLSKYEIQNIINDVEVVREVQDLSKNILAENPGLNGKSFENLKKEIINLFKDESIIFN</sequence>
<keyword evidence="5 15" id="KW-0378">Hydrolase</keyword>
<dbReference type="SUPFAM" id="SSF50249">
    <property type="entry name" value="Nucleic acid-binding proteins"/>
    <property type="match status" value="1"/>
</dbReference>
<evidence type="ECO:0000256" key="15">
    <source>
        <dbReference type="RuleBase" id="RU363016"/>
    </source>
</evidence>
<name>A0A562J9N2_9FIRM</name>
<proteinExistence type="inferred from homology"/>
<keyword evidence="9 15" id="KW-0233">DNA recombination</keyword>
<keyword evidence="3 15" id="KW-0547">Nucleotide-binding</keyword>
<evidence type="ECO:0000256" key="11">
    <source>
        <dbReference type="ARBA" id="ARBA00023235"/>
    </source>
</evidence>
<dbReference type="NCBIfam" id="NF008168">
    <property type="entry name" value="PRK10917.2-2"/>
    <property type="match status" value="1"/>
</dbReference>
<evidence type="ECO:0000256" key="8">
    <source>
        <dbReference type="ARBA" id="ARBA00023125"/>
    </source>
</evidence>
<evidence type="ECO:0000256" key="2">
    <source>
        <dbReference type="ARBA" id="ARBA00017846"/>
    </source>
</evidence>
<dbReference type="PROSITE" id="PS51192">
    <property type="entry name" value="HELICASE_ATP_BIND_1"/>
    <property type="match status" value="1"/>
</dbReference>
<dbReference type="InterPro" id="IPR047112">
    <property type="entry name" value="RecG/Mfd"/>
</dbReference>
<dbReference type="Proteomes" id="UP000315343">
    <property type="component" value="Unassembled WGS sequence"/>
</dbReference>
<dbReference type="GO" id="GO:0005524">
    <property type="term" value="F:ATP binding"/>
    <property type="evidence" value="ECO:0007669"/>
    <property type="project" value="UniProtKB-KW"/>
</dbReference>
<gene>
    <name evidence="18" type="ORF">LY60_02252</name>
</gene>
<keyword evidence="19" id="KW-1185">Reference proteome</keyword>
<comment type="similarity">
    <text evidence="1 15">Belongs to the helicase family. RecG subfamily.</text>
</comment>
<organism evidence="18 19">
    <name type="scientific">Sedimentibacter saalensis</name>
    <dbReference type="NCBI Taxonomy" id="130788"/>
    <lineage>
        <taxon>Bacteria</taxon>
        <taxon>Bacillati</taxon>
        <taxon>Bacillota</taxon>
        <taxon>Tissierellia</taxon>
        <taxon>Sedimentibacter</taxon>
    </lineage>
</organism>
<evidence type="ECO:0000256" key="3">
    <source>
        <dbReference type="ARBA" id="ARBA00022741"/>
    </source>
</evidence>
<dbReference type="PROSITE" id="PS51194">
    <property type="entry name" value="HELICASE_CTER"/>
    <property type="match status" value="1"/>
</dbReference>
<dbReference type="Pfam" id="PF00270">
    <property type="entry name" value="DEAD"/>
    <property type="match status" value="1"/>
</dbReference>
<evidence type="ECO:0000256" key="6">
    <source>
        <dbReference type="ARBA" id="ARBA00022806"/>
    </source>
</evidence>
<evidence type="ECO:0000256" key="10">
    <source>
        <dbReference type="ARBA" id="ARBA00023204"/>
    </source>
</evidence>
<keyword evidence="6 15" id="KW-0347">Helicase</keyword>
<keyword evidence="8" id="KW-0238">DNA-binding</keyword>
<dbReference type="Gene3D" id="3.40.50.300">
    <property type="entry name" value="P-loop containing nucleotide triphosphate hydrolases"/>
    <property type="match status" value="2"/>
</dbReference>
<comment type="catalytic activity">
    <reaction evidence="14 15">
        <text>ATP + H2O = ADP + phosphate + H(+)</text>
        <dbReference type="Rhea" id="RHEA:13065"/>
        <dbReference type="ChEBI" id="CHEBI:15377"/>
        <dbReference type="ChEBI" id="CHEBI:15378"/>
        <dbReference type="ChEBI" id="CHEBI:30616"/>
        <dbReference type="ChEBI" id="CHEBI:43474"/>
        <dbReference type="ChEBI" id="CHEBI:456216"/>
        <dbReference type="EC" id="5.6.2.4"/>
    </reaction>
</comment>
<dbReference type="Pfam" id="PF17191">
    <property type="entry name" value="RecG_wedge"/>
    <property type="match status" value="1"/>
</dbReference>
<evidence type="ECO:0000256" key="7">
    <source>
        <dbReference type="ARBA" id="ARBA00022840"/>
    </source>
</evidence>
<evidence type="ECO:0000256" key="14">
    <source>
        <dbReference type="ARBA" id="ARBA00048988"/>
    </source>
</evidence>
<evidence type="ECO:0000259" key="16">
    <source>
        <dbReference type="PROSITE" id="PS51192"/>
    </source>
</evidence>
<dbReference type="InterPro" id="IPR012340">
    <property type="entry name" value="NA-bd_OB-fold"/>
</dbReference>
<feature type="domain" description="Helicase C-terminal" evidence="17">
    <location>
        <begin position="453"/>
        <end position="613"/>
    </location>
</feature>
<dbReference type="SMART" id="SM00487">
    <property type="entry name" value="DEXDc"/>
    <property type="match status" value="1"/>
</dbReference>
<dbReference type="PANTHER" id="PTHR47964:SF1">
    <property type="entry name" value="ATP-DEPENDENT DNA HELICASE HOMOLOG RECG, CHLOROPLASTIC"/>
    <property type="match status" value="1"/>
</dbReference>
<dbReference type="CDD" id="cd04488">
    <property type="entry name" value="RecG_wedge_OBF"/>
    <property type="match status" value="1"/>
</dbReference>
<dbReference type="GO" id="GO:0016887">
    <property type="term" value="F:ATP hydrolysis activity"/>
    <property type="evidence" value="ECO:0007669"/>
    <property type="project" value="RHEA"/>
</dbReference>
<dbReference type="AlphaFoldDB" id="A0A562J9N2"/>
<evidence type="ECO:0000256" key="1">
    <source>
        <dbReference type="ARBA" id="ARBA00007504"/>
    </source>
</evidence>
<dbReference type="GO" id="GO:0003677">
    <property type="term" value="F:DNA binding"/>
    <property type="evidence" value="ECO:0007669"/>
    <property type="project" value="UniProtKB-KW"/>
</dbReference>
<evidence type="ECO:0000313" key="19">
    <source>
        <dbReference type="Proteomes" id="UP000315343"/>
    </source>
</evidence>
<keyword evidence="11" id="KW-0413">Isomerase</keyword>
<dbReference type="EC" id="5.6.2.4" evidence="13 15"/>
<evidence type="ECO:0000256" key="9">
    <source>
        <dbReference type="ARBA" id="ARBA00023172"/>
    </source>
</evidence>
<comment type="caution">
    <text evidence="18">The sequence shown here is derived from an EMBL/GenBank/DDBJ whole genome shotgun (WGS) entry which is preliminary data.</text>
</comment>
<keyword evidence="10 15" id="KW-0234">DNA repair</keyword>
<dbReference type="CDD" id="cd17992">
    <property type="entry name" value="DEXHc_RecG"/>
    <property type="match status" value="1"/>
</dbReference>
<keyword evidence="7 15" id="KW-0067">ATP-binding</keyword>
<evidence type="ECO:0000256" key="4">
    <source>
        <dbReference type="ARBA" id="ARBA00022763"/>
    </source>
</evidence>
<dbReference type="InterPro" id="IPR033454">
    <property type="entry name" value="RecG_wedge"/>
</dbReference>
<dbReference type="SMART" id="SM00490">
    <property type="entry name" value="HELICc"/>
    <property type="match status" value="2"/>
</dbReference>
<evidence type="ECO:0000259" key="17">
    <source>
        <dbReference type="PROSITE" id="PS51194"/>
    </source>
</evidence>
<dbReference type="NCBIfam" id="TIGR00643">
    <property type="entry name" value="recG"/>
    <property type="match status" value="1"/>
</dbReference>
<dbReference type="GO" id="GO:0043138">
    <property type="term" value="F:3'-5' DNA helicase activity"/>
    <property type="evidence" value="ECO:0007669"/>
    <property type="project" value="UniProtKB-EC"/>
</dbReference>
<dbReference type="Gene3D" id="2.40.50.140">
    <property type="entry name" value="Nucleic acid-binding proteins"/>
    <property type="match status" value="1"/>
</dbReference>
<evidence type="ECO:0000313" key="18">
    <source>
        <dbReference type="EMBL" id="TWH79932.1"/>
    </source>
</evidence>
<dbReference type="SUPFAM" id="SSF52540">
    <property type="entry name" value="P-loop containing nucleoside triphosphate hydrolases"/>
    <property type="match status" value="2"/>
</dbReference>